<feature type="chain" id="PRO_5043781714" evidence="3">
    <location>
        <begin position="34"/>
        <end position="1132"/>
    </location>
</feature>
<proteinExistence type="inferred from homology"/>
<dbReference type="InterPro" id="IPR006047">
    <property type="entry name" value="GH13_cat_dom"/>
</dbReference>
<keyword evidence="3" id="KW-0732">Signal</keyword>
<dbReference type="SMART" id="SM00642">
    <property type="entry name" value="Aamy"/>
    <property type="match status" value="1"/>
</dbReference>
<dbReference type="SUPFAM" id="SSF51011">
    <property type="entry name" value="Glycosyl hydrolase domain"/>
    <property type="match status" value="1"/>
</dbReference>
<dbReference type="InterPro" id="IPR040671">
    <property type="entry name" value="Pullulanase_N2"/>
</dbReference>
<dbReference type="GO" id="GO:0005975">
    <property type="term" value="P:carbohydrate metabolic process"/>
    <property type="evidence" value="ECO:0007669"/>
    <property type="project" value="InterPro"/>
</dbReference>
<dbReference type="Pfam" id="PF17967">
    <property type="entry name" value="Pullulanase_N2"/>
    <property type="match status" value="1"/>
</dbReference>
<name>A0AAU0MXM2_9GAMM</name>
<evidence type="ECO:0000313" key="6">
    <source>
        <dbReference type="Proteomes" id="UP001302477"/>
    </source>
</evidence>
<dbReference type="CDD" id="cd12962">
    <property type="entry name" value="X25_BaPul_like"/>
    <property type="match status" value="2"/>
</dbReference>
<dbReference type="RefSeq" id="WP_318953035.1">
    <property type="nucleotide sequence ID" value="NZ_CP137555.1"/>
</dbReference>
<reference evidence="5 6" key="1">
    <citation type="submission" date="2023-10" db="EMBL/GenBank/DDBJ databases">
        <title>Description of Microbulbifer bruguierae sp. nov., isolated from the sediments of mangrove plant Bruguiera sexangula and comparative genomic analyses of the genus Microbulbifer.</title>
        <authorList>
            <person name="Long M."/>
        </authorList>
    </citation>
    <scope>NUCLEOTIDE SEQUENCE [LARGE SCALE GENOMIC DNA]</scope>
    <source>
        <strain evidence="5 6">SPO729</strain>
    </source>
</reference>
<dbReference type="InterPro" id="IPR024561">
    <property type="entry name" value="Pullul_strch_C"/>
</dbReference>
<dbReference type="PANTHER" id="PTHR43002">
    <property type="entry name" value="GLYCOGEN DEBRANCHING ENZYME"/>
    <property type="match status" value="1"/>
</dbReference>
<evidence type="ECO:0000256" key="1">
    <source>
        <dbReference type="ARBA" id="ARBA00008061"/>
    </source>
</evidence>
<dbReference type="Gene3D" id="2.60.40.10">
    <property type="entry name" value="Immunoglobulins"/>
    <property type="match status" value="3"/>
</dbReference>
<dbReference type="GO" id="GO:0051060">
    <property type="term" value="F:pullulanase activity"/>
    <property type="evidence" value="ECO:0007669"/>
    <property type="project" value="InterPro"/>
</dbReference>
<dbReference type="Pfam" id="PF22058">
    <property type="entry name" value="X25_BaPul_like"/>
    <property type="match status" value="2"/>
</dbReference>
<dbReference type="InterPro" id="IPR014756">
    <property type="entry name" value="Ig_E-set"/>
</dbReference>
<dbReference type="Gene3D" id="2.60.40.1130">
    <property type="entry name" value="Rab geranylgeranyltransferase alpha-subunit, insert domain"/>
    <property type="match status" value="1"/>
</dbReference>
<dbReference type="Gene3D" id="2.60.40.1180">
    <property type="entry name" value="Golgi alpha-mannosidase II"/>
    <property type="match status" value="1"/>
</dbReference>
<dbReference type="InterPro" id="IPR017853">
    <property type="entry name" value="GH"/>
</dbReference>
<dbReference type="NCBIfam" id="TIGR02103">
    <property type="entry name" value="pullul_strch"/>
    <property type="match status" value="1"/>
</dbReference>
<evidence type="ECO:0000259" key="4">
    <source>
        <dbReference type="SMART" id="SM00642"/>
    </source>
</evidence>
<evidence type="ECO:0000256" key="3">
    <source>
        <dbReference type="SAM" id="SignalP"/>
    </source>
</evidence>
<evidence type="ECO:0000313" key="5">
    <source>
        <dbReference type="EMBL" id="WOX04558.1"/>
    </source>
</evidence>
<evidence type="ECO:0000256" key="2">
    <source>
        <dbReference type="ARBA" id="ARBA00023295"/>
    </source>
</evidence>
<dbReference type="Gene3D" id="3.20.20.80">
    <property type="entry name" value="Glycosidases"/>
    <property type="match status" value="1"/>
</dbReference>
<dbReference type="SUPFAM" id="SSF51445">
    <property type="entry name" value="(Trans)glycosidases"/>
    <property type="match status" value="1"/>
</dbReference>
<dbReference type="Proteomes" id="UP001302477">
    <property type="component" value="Chromosome"/>
</dbReference>
<dbReference type="CDD" id="cd11341">
    <property type="entry name" value="AmyAc_Pullulanase_LD-like"/>
    <property type="match status" value="1"/>
</dbReference>
<sequence length="1132" mass="124896">MHATRTAHPRAAGLLLTASLLSQAILHANLAIASDTPNPVSVGIPGNLQMALGCPGDWQPECSVTQLGYDAADDKWLGIFSVPAGNWEYKAALNGSWDENYGANGYRNGGNIGLQLAESTDVKFYYDHESHWITSSANSTIATVAGNFQSELGCPGDWQPDCLRSWMQDSDGDGIYTFLTSGIPAGNYEFKVALNEGWSESYGNNGGNIAFTVPSDGDEIYFAFDANSKQVVISTNGIPRGDLTQEKAHWLDAKHFAWNISPADGDQVKLLYSAAGNLQITPDGIDADASYPLSPGSLSADTLQKFPHLNGHSTFTLDADIDPAALITGQVALAHYDSEGRLKDATGIQLAGLLDDGFYYAGKLGASVGDNAVDFALWAPTARSVKLHLFNNPQSSAADMVVEMTQRDGAWQAQVGKEWDRAYYLYEVEVFSYFSDKIETNLVTDPYSLGLSINSGKSQIINLNDRDLQPSGWRHLRKPKLKNPEDISVYELHVRDFSIADDTVPQSERGTFKAFTEKNSDGMRHLKKLAKAGMTHIHLLPAFDFATVNEDKAQQQQVGDLSMYAADGSEQQEAVNNTRDSDGFNWGYDPLHFTVPEGSYATDASGTARIREFREMVQSLSRSGLRVVMDVVYNHTSSYGQYQNSVLDKIVPGYYHRRNNEGGVEMSSCCANTASEHRMMEKLMLDSMEVWAKDYKVDGFRFDLMGHHSLDNLLKTRAMLDALTPRTAGVDGRDIYLYGEGWNFGEVANDARFPQARQGNMAGTGIGTFNDRLRDSVRGGNPFGGFEEQGFGNGLFTDSNGKFWGDERQTLLTLADKVRVSLAGNLKHYSVTDSYGNTTNGEQLIYNGQPTGYTADPQESINYIAAHDNETLFDGIQIKANSTATIEDRARIQAFSNSLVLFAQGIPFIHAGQDILRSKSMDRDSYNSGDWFNAMDFSLETSNWGKGLPIADKNRDSWWIMQPLLANPALTPQKSHREQTAAIFREQLAIRNSSPLFRLTTAEQIQDHLSFLNTGPEQVPGLIAMQLQDQTGDIDRRYQRIVVLFNGDKETVTFSSEALAGAKLKLHPLQRNSADSALQNTAFDHDTGTFTLPGRSTAVFVETRDEIEKSKGDREEAVSHLLKRLKNFFSRF</sequence>
<dbReference type="InterPro" id="IPR011839">
    <property type="entry name" value="Pullul_strch"/>
</dbReference>
<protein>
    <submittedName>
        <fullName evidence="5">Pullulanase-type alpha-1,6-glucosidase</fullName>
    </submittedName>
</protein>
<dbReference type="Pfam" id="PF11852">
    <property type="entry name" value="Pullul_strch_C"/>
    <property type="match status" value="1"/>
</dbReference>
<dbReference type="CDD" id="cd02860">
    <property type="entry name" value="E_set_Pullulanase"/>
    <property type="match status" value="1"/>
</dbReference>
<dbReference type="KEGG" id="mpaf:R5R33_12495"/>
<dbReference type="EMBL" id="CP137555">
    <property type="protein sequence ID" value="WOX04558.1"/>
    <property type="molecule type" value="Genomic_DNA"/>
</dbReference>
<keyword evidence="6" id="KW-1185">Reference proteome</keyword>
<dbReference type="InterPro" id="IPR054409">
    <property type="entry name" value="X25_BaPul-like"/>
</dbReference>
<dbReference type="InterPro" id="IPR013783">
    <property type="entry name" value="Ig-like_fold"/>
</dbReference>
<dbReference type="SUPFAM" id="SSF81296">
    <property type="entry name" value="E set domains"/>
    <property type="match status" value="2"/>
</dbReference>
<feature type="signal peptide" evidence="3">
    <location>
        <begin position="1"/>
        <end position="33"/>
    </location>
</feature>
<comment type="similarity">
    <text evidence="1">Belongs to the glycosyl hydrolase 13 family.</text>
</comment>
<gene>
    <name evidence="5" type="primary">pulA</name>
    <name evidence="5" type="ORF">R5R33_12495</name>
</gene>
<keyword evidence="2" id="KW-0326">Glycosidase</keyword>
<feature type="domain" description="Glycosyl hydrolase family 13 catalytic" evidence="4">
    <location>
        <begin position="509"/>
        <end position="959"/>
    </location>
</feature>
<accession>A0AAU0MXM2</accession>
<dbReference type="InterPro" id="IPR004193">
    <property type="entry name" value="Glyco_hydro_13_N"/>
</dbReference>
<dbReference type="AlphaFoldDB" id="A0AAU0MXM2"/>
<dbReference type="InterPro" id="IPR013780">
    <property type="entry name" value="Glyco_hydro_b"/>
</dbReference>
<organism evidence="5 6">
    <name type="scientific">Microbulbifer pacificus</name>
    <dbReference type="NCBI Taxonomy" id="407164"/>
    <lineage>
        <taxon>Bacteria</taxon>
        <taxon>Pseudomonadati</taxon>
        <taxon>Pseudomonadota</taxon>
        <taxon>Gammaproteobacteria</taxon>
        <taxon>Cellvibrionales</taxon>
        <taxon>Microbulbiferaceae</taxon>
        <taxon>Microbulbifer</taxon>
    </lineage>
</organism>
<dbReference type="Pfam" id="PF02922">
    <property type="entry name" value="CBM_48"/>
    <property type="match status" value="1"/>
</dbReference>
<keyword evidence="2" id="KW-0378">Hydrolase</keyword>